<organism evidence="8">
    <name type="scientific">Thermogemmatispora argillosa</name>
    <dbReference type="NCBI Taxonomy" id="2045280"/>
    <lineage>
        <taxon>Bacteria</taxon>
        <taxon>Bacillati</taxon>
        <taxon>Chloroflexota</taxon>
        <taxon>Ktedonobacteria</taxon>
        <taxon>Thermogemmatisporales</taxon>
        <taxon>Thermogemmatisporaceae</taxon>
        <taxon>Thermogemmatispora</taxon>
    </lineage>
</organism>
<dbReference type="NCBIfam" id="TIGR01079">
    <property type="entry name" value="rplX_bact"/>
    <property type="match status" value="1"/>
</dbReference>
<accession>A0A455T0X2</accession>
<dbReference type="AlphaFoldDB" id="A0A455T0X2"/>
<feature type="domain" description="KOW" evidence="7">
    <location>
        <begin position="20"/>
        <end position="47"/>
    </location>
</feature>
<evidence type="ECO:0000256" key="5">
    <source>
        <dbReference type="HAMAP-Rule" id="MF_01326"/>
    </source>
</evidence>
<evidence type="ECO:0000256" key="4">
    <source>
        <dbReference type="ARBA" id="ARBA00035206"/>
    </source>
</evidence>
<dbReference type="InterPro" id="IPR008991">
    <property type="entry name" value="Translation_prot_SH3-like_sf"/>
</dbReference>
<sequence>MAVKAKAKQEKRPLHRAKMNIKKGDTVLIITGKDRGKQGTVVKALPQLNKVIVEGINLVKRHQKPQGQLRQGGIIEKAMPIHVSNTMLICTECGQPTRVAHERRPMGADQKLRPVRICKKCGKVIADRTRSA</sequence>
<comment type="subunit">
    <text evidence="5">Part of the 50S ribosomal subunit.</text>
</comment>
<dbReference type="HAMAP" id="MF_01326_B">
    <property type="entry name" value="Ribosomal_uL24_B"/>
    <property type="match status" value="1"/>
</dbReference>
<keyword evidence="5" id="KW-0694">RNA-binding</keyword>
<evidence type="ECO:0000256" key="1">
    <source>
        <dbReference type="ARBA" id="ARBA00010618"/>
    </source>
</evidence>
<dbReference type="InterPro" id="IPR057264">
    <property type="entry name" value="Ribosomal_uL24_C"/>
</dbReference>
<dbReference type="PROSITE" id="PS01108">
    <property type="entry name" value="RIBOSOMAL_L24"/>
    <property type="match status" value="1"/>
</dbReference>
<comment type="similarity">
    <text evidence="1 5 6">Belongs to the universal ribosomal protein uL24 family.</text>
</comment>
<dbReference type="SUPFAM" id="SSF50104">
    <property type="entry name" value="Translation proteins SH3-like domain"/>
    <property type="match status" value="1"/>
</dbReference>
<dbReference type="InterPro" id="IPR005824">
    <property type="entry name" value="KOW"/>
</dbReference>
<dbReference type="GO" id="GO:0005840">
    <property type="term" value="C:ribosome"/>
    <property type="evidence" value="ECO:0007669"/>
    <property type="project" value="UniProtKB-KW"/>
</dbReference>
<evidence type="ECO:0000256" key="2">
    <source>
        <dbReference type="ARBA" id="ARBA00022980"/>
    </source>
</evidence>
<dbReference type="PANTHER" id="PTHR12903">
    <property type="entry name" value="MITOCHONDRIAL RIBOSOMAL PROTEIN L24"/>
    <property type="match status" value="1"/>
</dbReference>
<keyword evidence="5" id="KW-0699">rRNA-binding</keyword>
<evidence type="ECO:0000313" key="8">
    <source>
        <dbReference type="EMBL" id="BBH93508.1"/>
    </source>
</evidence>
<dbReference type="GO" id="GO:0006412">
    <property type="term" value="P:translation"/>
    <property type="evidence" value="ECO:0007669"/>
    <property type="project" value="UniProtKB-UniRule"/>
</dbReference>
<dbReference type="GO" id="GO:0019843">
    <property type="term" value="F:rRNA binding"/>
    <property type="evidence" value="ECO:0007669"/>
    <property type="project" value="UniProtKB-UniRule"/>
</dbReference>
<dbReference type="GO" id="GO:1990904">
    <property type="term" value="C:ribonucleoprotein complex"/>
    <property type="evidence" value="ECO:0007669"/>
    <property type="project" value="UniProtKB-KW"/>
</dbReference>
<gene>
    <name evidence="5 8" type="primary">rplX</name>
    <name evidence="8" type="ORF">KTA_17070</name>
</gene>
<evidence type="ECO:0000256" key="3">
    <source>
        <dbReference type="ARBA" id="ARBA00023274"/>
    </source>
</evidence>
<dbReference type="InterPro" id="IPR014722">
    <property type="entry name" value="Rib_uL2_dom2"/>
</dbReference>
<dbReference type="InterPro" id="IPR005825">
    <property type="entry name" value="Ribosomal_uL24_CS"/>
</dbReference>
<evidence type="ECO:0000259" key="7">
    <source>
        <dbReference type="SMART" id="SM00739"/>
    </source>
</evidence>
<protein>
    <recommendedName>
        <fullName evidence="4 5">Large ribosomal subunit protein uL24</fullName>
    </recommendedName>
</protein>
<proteinExistence type="inferred from homology"/>
<dbReference type="InterPro" id="IPR003256">
    <property type="entry name" value="Ribosomal_uL24"/>
</dbReference>
<dbReference type="Gene3D" id="2.30.30.30">
    <property type="match status" value="1"/>
</dbReference>
<comment type="function">
    <text evidence="5">One of the proteins that surrounds the polypeptide exit tunnel on the outside of the subunit.</text>
</comment>
<reference evidence="8" key="1">
    <citation type="submission" date="2018-12" db="EMBL/GenBank/DDBJ databases">
        <title>Novel natural products biosynthetic potential of the class Ktedonobacteria.</title>
        <authorList>
            <person name="Zheng Y."/>
            <person name="Saitou A."/>
            <person name="Wang C.M."/>
            <person name="Toyoda A."/>
            <person name="Minakuchi Y."/>
            <person name="Sekiguchi Y."/>
            <person name="Ueda K."/>
            <person name="Takano H."/>
            <person name="Sakai Y."/>
            <person name="Yokota A."/>
            <person name="Yabe S."/>
        </authorList>
    </citation>
    <scope>NUCLEOTIDE SEQUENCE</scope>
    <source>
        <strain evidence="8">A3-2</strain>
    </source>
</reference>
<dbReference type="InterPro" id="IPR041988">
    <property type="entry name" value="Ribosomal_uL24_KOW"/>
</dbReference>
<dbReference type="Pfam" id="PF17136">
    <property type="entry name" value="ribosomal_L24"/>
    <property type="match status" value="1"/>
</dbReference>
<dbReference type="GO" id="GO:0003735">
    <property type="term" value="F:structural constituent of ribosome"/>
    <property type="evidence" value="ECO:0007669"/>
    <property type="project" value="InterPro"/>
</dbReference>
<dbReference type="EMBL" id="AP019377">
    <property type="protein sequence ID" value="BBH93508.1"/>
    <property type="molecule type" value="Genomic_DNA"/>
</dbReference>
<keyword evidence="2 5" id="KW-0689">Ribosomal protein</keyword>
<evidence type="ECO:0000256" key="6">
    <source>
        <dbReference type="RuleBase" id="RU003477"/>
    </source>
</evidence>
<dbReference type="CDD" id="cd06089">
    <property type="entry name" value="KOW_RPL26"/>
    <property type="match status" value="1"/>
</dbReference>
<comment type="function">
    <text evidence="5">One of two assembly initiator proteins, it binds directly to the 5'-end of the 23S rRNA, where it nucleates assembly of the 50S subunit.</text>
</comment>
<keyword evidence="3 5" id="KW-0687">Ribonucleoprotein</keyword>
<dbReference type="SMART" id="SM00739">
    <property type="entry name" value="KOW"/>
    <property type="match status" value="1"/>
</dbReference>
<name>A0A455T0X2_9CHLR</name>
<dbReference type="Pfam" id="PF00467">
    <property type="entry name" value="KOW"/>
    <property type="match status" value="1"/>
</dbReference>